<evidence type="ECO:0000313" key="16">
    <source>
        <dbReference type="RefSeq" id="XP_018014044.2"/>
    </source>
</evidence>
<evidence type="ECO:0000256" key="12">
    <source>
        <dbReference type="RuleBase" id="RU003832"/>
    </source>
</evidence>
<evidence type="ECO:0000259" key="14">
    <source>
        <dbReference type="Pfam" id="PF17039"/>
    </source>
</evidence>
<feature type="domain" description="Fucosyltransferase C-terminal" evidence="13">
    <location>
        <begin position="408"/>
        <end position="585"/>
    </location>
</feature>
<keyword evidence="10 12" id="KW-0472">Membrane</keyword>
<evidence type="ECO:0000256" key="10">
    <source>
        <dbReference type="ARBA" id="ARBA00023136"/>
    </source>
</evidence>
<dbReference type="OrthoDB" id="427096at2759"/>
<evidence type="ECO:0000256" key="6">
    <source>
        <dbReference type="ARBA" id="ARBA00022692"/>
    </source>
</evidence>
<evidence type="ECO:0000256" key="7">
    <source>
        <dbReference type="ARBA" id="ARBA00022968"/>
    </source>
</evidence>
<comment type="subcellular location">
    <subcellularLocation>
        <location evidence="1 12">Golgi apparatus</location>
        <location evidence="1 12">Golgi stack membrane</location>
        <topology evidence="1 12">Single-pass type II membrane protein</topology>
    </subcellularLocation>
</comment>
<dbReference type="KEGG" id="hazt:108671074"/>
<evidence type="ECO:0000256" key="4">
    <source>
        <dbReference type="ARBA" id="ARBA00022676"/>
    </source>
</evidence>
<gene>
    <name evidence="16" type="primary">LOC108671074</name>
</gene>
<dbReference type="Pfam" id="PF17039">
    <property type="entry name" value="Glyco_tran_10_N"/>
    <property type="match status" value="1"/>
</dbReference>
<dbReference type="InterPro" id="IPR001503">
    <property type="entry name" value="Glyco_trans_10"/>
</dbReference>
<organism evidence="15 16">
    <name type="scientific">Hyalella azteca</name>
    <name type="common">Amphipod</name>
    <dbReference type="NCBI Taxonomy" id="294128"/>
    <lineage>
        <taxon>Eukaryota</taxon>
        <taxon>Metazoa</taxon>
        <taxon>Ecdysozoa</taxon>
        <taxon>Arthropoda</taxon>
        <taxon>Crustacea</taxon>
        <taxon>Multicrustacea</taxon>
        <taxon>Malacostraca</taxon>
        <taxon>Eumalacostraca</taxon>
        <taxon>Peracarida</taxon>
        <taxon>Amphipoda</taxon>
        <taxon>Senticaudata</taxon>
        <taxon>Talitrida</taxon>
        <taxon>Talitroidea</taxon>
        <taxon>Hyalellidae</taxon>
        <taxon>Hyalella</taxon>
    </lineage>
</organism>
<comment type="similarity">
    <text evidence="3 12">Belongs to the glycosyltransferase 10 family.</text>
</comment>
<dbReference type="GO" id="GO:0008417">
    <property type="term" value="F:fucosyltransferase activity"/>
    <property type="evidence" value="ECO:0007669"/>
    <property type="project" value="InterPro"/>
</dbReference>
<dbReference type="EC" id="2.4.1.-" evidence="12"/>
<proteinExistence type="inferred from homology"/>
<evidence type="ECO:0000256" key="8">
    <source>
        <dbReference type="ARBA" id="ARBA00022989"/>
    </source>
</evidence>
<keyword evidence="6 12" id="KW-0812">Transmembrane</keyword>
<evidence type="ECO:0000256" key="1">
    <source>
        <dbReference type="ARBA" id="ARBA00004447"/>
    </source>
</evidence>
<dbReference type="UniPathway" id="UPA00378"/>
<dbReference type="Gene3D" id="3.40.50.11660">
    <property type="entry name" value="Glycosyl transferase family 10, C-terminal domain"/>
    <property type="match status" value="1"/>
</dbReference>
<dbReference type="SUPFAM" id="SSF53756">
    <property type="entry name" value="UDP-Glycosyltransferase/glycogen phosphorylase"/>
    <property type="match status" value="1"/>
</dbReference>
<dbReference type="PANTHER" id="PTHR48438">
    <property type="entry name" value="ALPHA-(1,3)-FUCOSYLTRANSFERASE C-RELATED"/>
    <property type="match status" value="1"/>
</dbReference>
<dbReference type="FunFam" id="3.40.50.11660:FF:000004">
    <property type="entry name" value="Glycoprotein 3-alpha-L-fucosyltransferase A"/>
    <property type="match status" value="1"/>
</dbReference>
<dbReference type="Proteomes" id="UP000694843">
    <property type="component" value="Unplaced"/>
</dbReference>
<reference evidence="16" key="1">
    <citation type="submission" date="2025-08" db="UniProtKB">
        <authorList>
            <consortium name="RefSeq"/>
        </authorList>
    </citation>
    <scope>IDENTIFICATION</scope>
    <source>
        <tissue evidence="16">Whole organism</tissue>
    </source>
</reference>
<keyword evidence="15" id="KW-1185">Reference proteome</keyword>
<keyword evidence="9 12" id="KW-0333">Golgi apparatus</keyword>
<feature type="transmembrane region" description="Helical" evidence="12">
    <location>
        <begin position="20"/>
        <end position="38"/>
    </location>
</feature>
<dbReference type="AlphaFoldDB" id="A0A8B7NK64"/>
<evidence type="ECO:0000256" key="5">
    <source>
        <dbReference type="ARBA" id="ARBA00022679"/>
    </source>
</evidence>
<dbReference type="InterPro" id="IPR031481">
    <property type="entry name" value="Glyco_tran_10_N"/>
</dbReference>
<evidence type="ECO:0000256" key="11">
    <source>
        <dbReference type="ARBA" id="ARBA00023180"/>
    </source>
</evidence>
<keyword evidence="7" id="KW-0735">Signal-anchor</keyword>
<keyword evidence="8 12" id="KW-1133">Transmembrane helix</keyword>
<evidence type="ECO:0000256" key="3">
    <source>
        <dbReference type="ARBA" id="ARBA00008919"/>
    </source>
</evidence>
<name>A0A8B7NK64_HYAAZ</name>
<dbReference type="GO" id="GO:0032580">
    <property type="term" value="C:Golgi cisterna membrane"/>
    <property type="evidence" value="ECO:0007669"/>
    <property type="project" value="UniProtKB-SubCell"/>
</dbReference>
<protein>
    <recommendedName>
        <fullName evidence="12">Fucosyltransferase</fullName>
        <ecNumber evidence="12">2.4.1.-</ecNumber>
    </recommendedName>
</protein>
<feature type="domain" description="Fucosyltransferase N-terminal" evidence="14">
    <location>
        <begin position="275"/>
        <end position="387"/>
    </location>
</feature>
<comment type="pathway">
    <text evidence="2">Protein modification; protein glycosylation.</text>
</comment>
<dbReference type="RefSeq" id="XP_018014044.2">
    <property type="nucleotide sequence ID" value="XM_018158555.2"/>
</dbReference>
<evidence type="ECO:0000256" key="2">
    <source>
        <dbReference type="ARBA" id="ARBA00004922"/>
    </source>
</evidence>
<keyword evidence="11" id="KW-0325">Glycoprotein</keyword>
<evidence type="ECO:0000256" key="9">
    <source>
        <dbReference type="ARBA" id="ARBA00023034"/>
    </source>
</evidence>
<evidence type="ECO:0000313" key="15">
    <source>
        <dbReference type="Proteomes" id="UP000694843"/>
    </source>
</evidence>
<dbReference type="PANTHER" id="PTHR48438:SF1">
    <property type="entry name" value="ALPHA-(1,3)-FUCOSYLTRANSFERASE C-RELATED"/>
    <property type="match status" value="1"/>
</dbReference>
<dbReference type="GeneID" id="108671074"/>
<keyword evidence="4 12" id="KW-0328">Glycosyltransferase</keyword>
<evidence type="ECO:0000259" key="13">
    <source>
        <dbReference type="Pfam" id="PF00852"/>
    </source>
</evidence>
<sequence>MSTVLDIQQRLHQKPLHLKWLYRGVFLVAVLISILFIVSNCQTETLFLASFASFPRYEPKLDNNKGVIDIKCVDLMPDKSSSKSNVSTSNVVISSYVAMNISIDGISGEFYSNNITLEAFSQFKVCTTGQDGVSDLDEALPSGQINISSSGSTKIHANGNITFSSSGNSTISTHAKVTIHAAKNISLVYSGYPISLHARIAAEDLAIQKEFFSSKFIDCDDGGTVGPVGRSCALRLKINPIAKDSLDFDSIQRRIDSRWRNKHVRNVTNGSLADVKTILVWAERIPFRTKYGDRKLFATCPVNSCQITANKTLVTPDEVDAIILNSWWMQGPVRWMPFPDRKSYPNAKFVLQSYESPIRQRLQDMTPYEGLVDYTMGYRMDSDIVVTSGAVSVKVKPTNSKLDASGNTKRRMAAWFVSNCHKTRSDRMKLAQSLQKHGVQVDIYGKCGKLQCGPSQSDACYKMVEQEYKFYLSFENSLCNHYVTEKFFNLLRYDVIPVTYGLGHELTGAPKDAYIDVFDFPDVQSLAAYLLYLDSNATAYKEYFRWKQFYEVSDFLSGSSGYCRLCEILVRGIEPEREYTSVAAWVNEGQCIDVDENRKISDFIEGKHASSSLSSL</sequence>
<dbReference type="Pfam" id="PF00852">
    <property type="entry name" value="Glyco_transf_10"/>
    <property type="match status" value="1"/>
</dbReference>
<dbReference type="InterPro" id="IPR038577">
    <property type="entry name" value="GT10-like_C_sf"/>
</dbReference>
<accession>A0A8B7NK64</accession>
<keyword evidence="5 12" id="KW-0808">Transferase</keyword>
<dbReference type="InterPro" id="IPR055270">
    <property type="entry name" value="Glyco_tran_10_C"/>
</dbReference>